<accession>A0A9D4LSS2</accession>
<dbReference type="AlphaFoldDB" id="A0A9D4LSS2"/>
<sequence>MKSKNVQSMRVYSVGGGDECVSIVVCQEKNVLTKCHEDLAKNVENCPTPDSHVFSLIKTIFKLNQNIHKSNVLTKFHDDWTKNFTSRETNVLTKFHEDWAKNVSSEKTAPSTCGHVFPLIMTIFELAKNVTSRVKMTPPPFGHVFLLIGTIFKLNHQNCPPPGGHVFSPIWTIFDLVQDINETNVLTKFHDAWTKMVTSGVFTRNTAPPPGGHLHEDWASNVTSTVFTSMTQFRTWSRYHINVLTKFHEDRTRNVASRVFTGQNVDDGHTTDKKLSQKLTRSMLCSSKLKMETGITCN</sequence>
<reference evidence="1" key="1">
    <citation type="journal article" date="2019" name="bioRxiv">
        <title>The Genome of the Zebra Mussel, Dreissena polymorpha: A Resource for Invasive Species Research.</title>
        <authorList>
            <person name="McCartney M.A."/>
            <person name="Auch B."/>
            <person name="Kono T."/>
            <person name="Mallez S."/>
            <person name="Zhang Y."/>
            <person name="Obille A."/>
            <person name="Becker A."/>
            <person name="Abrahante J.E."/>
            <person name="Garbe J."/>
            <person name="Badalamenti J.P."/>
            <person name="Herman A."/>
            <person name="Mangelson H."/>
            <person name="Liachko I."/>
            <person name="Sullivan S."/>
            <person name="Sone E.D."/>
            <person name="Koren S."/>
            <person name="Silverstein K.A.T."/>
            <person name="Beckman K.B."/>
            <person name="Gohl D.M."/>
        </authorList>
    </citation>
    <scope>NUCLEOTIDE SEQUENCE</scope>
    <source>
        <strain evidence="1">Duluth1</strain>
        <tissue evidence="1">Whole animal</tissue>
    </source>
</reference>
<organism evidence="1 2">
    <name type="scientific">Dreissena polymorpha</name>
    <name type="common">Zebra mussel</name>
    <name type="synonym">Mytilus polymorpha</name>
    <dbReference type="NCBI Taxonomy" id="45954"/>
    <lineage>
        <taxon>Eukaryota</taxon>
        <taxon>Metazoa</taxon>
        <taxon>Spiralia</taxon>
        <taxon>Lophotrochozoa</taxon>
        <taxon>Mollusca</taxon>
        <taxon>Bivalvia</taxon>
        <taxon>Autobranchia</taxon>
        <taxon>Heteroconchia</taxon>
        <taxon>Euheterodonta</taxon>
        <taxon>Imparidentia</taxon>
        <taxon>Neoheterodontei</taxon>
        <taxon>Myida</taxon>
        <taxon>Dreissenoidea</taxon>
        <taxon>Dreissenidae</taxon>
        <taxon>Dreissena</taxon>
    </lineage>
</organism>
<protein>
    <submittedName>
        <fullName evidence="1">Uncharacterized protein</fullName>
    </submittedName>
</protein>
<evidence type="ECO:0000313" key="2">
    <source>
        <dbReference type="Proteomes" id="UP000828390"/>
    </source>
</evidence>
<proteinExistence type="predicted"/>
<gene>
    <name evidence="1" type="ORF">DPMN_026111</name>
</gene>
<reference evidence="1" key="2">
    <citation type="submission" date="2020-11" db="EMBL/GenBank/DDBJ databases">
        <authorList>
            <person name="McCartney M.A."/>
            <person name="Auch B."/>
            <person name="Kono T."/>
            <person name="Mallez S."/>
            <person name="Becker A."/>
            <person name="Gohl D.M."/>
            <person name="Silverstein K.A.T."/>
            <person name="Koren S."/>
            <person name="Bechman K.B."/>
            <person name="Herman A."/>
            <person name="Abrahante J.E."/>
            <person name="Garbe J."/>
        </authorList>
    </citation>
    <scope>NUCLEOTIDE SEQUENCE</scope>
    <source>
        <strain evidence="1">Duluth1</strain>
        <tissue evidence="1">Whole animal</tissue>
    </source>
</reference>
<evidence type="ECO:0000313" key="1">
    <source>
        <dbReference type="EMBL" id="KAH3863133.1"/>
    </source>
</evidence>
<keyword evidence="2" id="KW-1185">Reference proteome</keyword>
<dbReference type="EMBL" id="JAIWYP010000002">
    <property type="protein sequence ID" value="KAH3863133.1"/>
    <property type="molecule type" value="Genomic_DNA"/>
</dbReference>
<dbReference type="Proteomes" id="UP000828390">
    <property type="component" value="Unassembled WGS sequence"/>
</dbReference>
<name>A0A9D4LSS2_DREPO</name>
<comment type="caution">
    <text evidence="1">The sequence shown here is derived from an EMBL/GenBank/DDBJ whole genome shotgun (WGS) entry which is preliminary data.</text>
</comment>